<feature type="compositionally biased region" description="Basic and acidic residues" evidence="1">
    <location>
        <begin position="90"/>
        <end position="112"/>
    </location>
</feature>
<evidence type="ECO:0000256" key="1">
    <source>
        <dbReference type="SAM" id="MobiDB-lite"/>
    </source>
</evidence>
<accession>A0A427XIV0</accession>
<name>A0A427XIV0_9TREE</name>
<reference evidence="3 4" key="1">
    <citation type="submission" date="2018-11" db="EMBL/GenBank/DDBJ databases">
        <title>Genome sequence of Apiotrichum porosum DSM 27194.</title>
        <authorList>
            <person name="Aliyu H."/>
            <person name="Gorte O."/>
            <person name="Ochsenreither K."/>
        </authorList>
    </citation>
    <scope>NUCLEOTIDE SEQUENCE [LARGE SCALE GENOMIC DNA]</scope>
    <source>
        <strain evidence="3 4">DSM 27194</strain>
    </source>
</reference>
<dbReference type="AlphaFoldDB" id="A0A427XIV0"/>
<dbReference type="GeneID" id="39586195"/>
<keyword evidence="2" id="KW-0732">Signal</keyword>
<sequence>MRSAILAILLVTIGVAAAPLPPATPHPPRDAVGGRAPNPGDPEMQKRLNPRPPSYAPRRAVLVRSEDDNEKGLEARFIGLGPGLVTPPPKTDHEGGWHDKRDGHPGETHRGPSSDPPANAGRGSTACPASPPGKRDAGGDVEARFIGLGPGIVEPPPDDKA</sequence>
<evidence type="ECO:0000256" key="2">
    <source>
        <dbReference type="SAM" id="SignalP"/>
    </source>
</evidence>
<feature type="region of interest" description="Disordered" evidence="1">
    <location>
        <begin position="19"/>
        <end position="161"/>
    </location>
</feature>
<proteinExistence type="predicted"/>
<evidence type="ECO:0000313" key="4">
    <source>
        <dbReference type="Proteomes" id="UP000279236"/>
    </source>
</evidence>
<gene>
    <name evidence="3" type="ORF">EHS24_001652</name>
</gene>
<feature type="compositionally biased region" description="Basic and acidic residues" evidence="1">
    <location>
        <begin position="64"/>
        <end position="74"/>
    </location>
</feature>
<protein>
    <submittedName>
        <fullName evidence="3">Uncharacterized protein</fullName>
    </submittedName>
</protein>
<dbReference type="RefSeq" id="XP_028473895.1">
    <property type="nucleotide sequence ID" value="XM_028617432.1"/>
</dbReference>
<organism evidence="3 4">
    <name type="scientific">Apiotrichum porosum</name>
    <dbReference type="NCBI Taxonomy" id="105984"/>
    <lineage>
        <taxon>Eukaryota</taxon>
        <taxon>Fungi</taxon>
        <taxon>Dikarya</taxon>
        <taxon>Basidiomycota</taxon>
        <taxon>Agaricomycotina</taxon>
        <taxon>Tremellomycetes</taxon>
        <taxon>Trichosporonales</taxon>
        <taxon>Trichosporonaceae</taxon>
        <taxon>Apiotrichum</taxon>
    </lineage>
</organism>
<feature type="signal peptide" evidence="2">
    <location>
        <begin position="1"/>
        <end position="17"/>
    </location>
</feature>
<dbReference type="EMBL" id="RSCE01000011">
    <property type="protein sequence ID" value="RSH78748.1"/>
    <property type="molecule type" value="Genomic_DNA"/>
</dbReference>
<feature type="compositionally biased region" description="Basic and acidic residues" evidence="1">
    <location>
        <begin position="133"/>
        <end position="143"/>
    </location>
</feature>
<dbReference type="Proteomes" id="UP000279236">
    <property type="component" value="Unassembled WGS sequence"/>
</dbReference>
<evidence type="ECO:0000313" key="3">
    <source>
        <dbReference type="EMBL" id="RSH78748.1"/>
    </source>
</evidence>
<feature type="chain" id="PRO_5019213561" evidence="2">
    <location>
        <begin position="18"/>
        <end position="161"/>
    </location>
</feature>
<comment type="caution">
    <text evidence="3">The sequence shown here is derived from an EMBL/GenBank/DDBJ whole genome shotgun (WGS) entry which is preliminary data.</text>
</comment>
<keyword evidence="4" id="KW-1185">Reference proteome</keyword>